<reference evidence="1" key="2">
    <citation type="submission" date="2023-01" db="EMBL/GenBank/DDBJ databases">
        <authorList>
            <person name="Sun Q."/>
            <person name="Evtushenko L."/>
        </authorList>
    </citation>
    <scope>NUCLEOTIDE SEQUENCE</scope>
    <source>
        <strain evidence="1">VKM Ac-1321</strain>
    </source>
</reference>
<name>A0A9W6KRS7_9ACTN</name>
<gene>
    <name evidence="1" type="ORF">GCM10017581_070630</name>
</gene>
<evidence type="ECO:0000313" key="2">
    <source>
        <dbReference type="Proteomes" id="UP001143480"/>
    </source>
</evidence>
<reference evidence="1" key="1">
    <citation type="journal article" date="2014" name="Int. J. Syst. Evol. Microbiol.">
        <title>Complete genome sequence of Corynebacterium casei LMG S-19264T (=DSM 44701T), isolated from a smear-ripened cheese.</title>
        <authorList>
            <consortium name="US DOE Joint Genome Institute (JGI-PGF)"/>
            <person name="Walter F."/>
            <person name="Albersmeier A."/>
            <person name="Kalinowski J."/>
            <person name="Ruckert C."/>
        </authorList>
    </citation>
    <scope>NUCLEOTIDE SEQUENCE</scope>
    <source>
        <strain evidence="1">VKM Ac-1321</strain>
    </source>
</reference>
<protein>
    <submittedName>
        <fullName evidence="1">Uncharacterized protein</fullName>
    </submittedName>
</protein>
<accession>A0A9W6KRS7</accession>
<evidence type="ECO:0000313" key="1">
    <source>
        <dbReference type="EMBL" id="GLL05316.1"/>
    </source>
</evidence>
<dbReference type="Pfam" id="PF19505">
    <property type="entry name" value="DUF6039"/>
    <property type="match status" value="1"/>
</dbReference>
<sequence length="282" mass="31275">MTDSMTAERRAQIVPPAQHQVEAGAAGLLHSANAGVIVQKVGQLRSEYRNEGRVFAREMAKHVNARQAGNATAFVYEETFGYEDRLHFLIHLRSLDTYYGMVEMGDQDRAYRESVAKERVQTDSGAGAWDRLFVDGSMRSNVLLPHTWTGRTGRDTVPVAGEQTAQPEGQLLHSGNAGIVLLRSATVGYGFRAEARQIARELVENINKNFPGEASAFAYEEAFGGDQLHWLIHLRDLTTYQRLLEQDAFADDGRPGTFVDGSVSDIALTPHHWGLYATRQQA</sequence>
<keyword evidence="2" id="KW-1185">Reference proteome</keyword>
<organism evidence="1 2">
    <name type="scientific">Dactylosporangium matsuzakiense</name>
    <dbReference type="NCBI Taxonomy" id="53360"/>
    <lineage>
        <taxon>Bacteria</taxon>
        <taxon>Bacillati</taxon>
        <taxon>Actinomycetota</taxon>
        <taxon>Actinomycetes</taxon>
        <taxon>Micromonosporales</taxon>
        <taxon>Micromonosporaceae</taxon>
        <taxon>Dactylosporangium</taxon>
    </lineage>
</organism>
<dbReference type="InterPro" id="IPR046102">
    <property type="entry name" value="DUF6039"/>
</dbReference>
<dbReference type="AlphaFoldDB" id="A0A9W6KRS7"/>
<proteinExistence type="predicted"/>
<dbReference type="Proteomes" id="UP001143480">
    <property type="component" value="Unassembled WGS sequence"/>
</dbReference>
<comment type="caution">
    <text evidence="1">The sequence shown here is derived from an EMBL/GenBank/DDBJ whole genome shotgun (WGS) entry which is preliminary data.</text>
</comment>
<dbReference type="RefSeq" id="WP_261959856.1">
    <property type="nucleotide sequence ID" value="NZ_BAAAXA010000001.1"/>
</dbReference>
<dbReference type="EMBL" id="BSFP01000055">
    <property type="protein sequence ID" value="GLL05316.1"/>
    <property type="molecule type" value="Genomic_DNA"/>
</dbReference>